<feature type="transmembrane region" description="Helical" evidence="1">
    <location>
        <begin position="41"/>
        <end position="59"/>
    </location>
</feature>
<name>A0AB73U5B7_MYCCH</name>
<evidence type="ECO:0000313" key="2">
    <source>
        <dbReference type="EMBL" id="QDF71858.1"/>
    </source>
</evidence>
<keyword evidence="1" id="KW-0812">Transmembrane</keyword>
<protein>
    <recommendedName>
        <fullName evidence="4">DUF2530 domain-containing protein</fullName>
    </recommendedName>
</protein>
<dbReference type="AlphaFoldDB" id="A0AB73U5B7"/>
<feature type="transmembrane region" description="Helical" evidence="1">
    <location>
        <begin position="12"/>
        <end position="35"/>
    </location>
</feature>
<sequence>MPNPLPQNDTARLIVYAVCFLTIAVSGLLLVLLGNVEVRDALQWVIAIAGLLGTGMAGLKLTQDRRGTGPSEPEQ</sequence>
<evidence type="ECO:0000313" key="3">
    <source>
        <dbReference type="Proteomes" id="UP000317728"/>
    </source>
</evidence>
<keyword evidence="1" id="KW-0472">Membrane</keyword>
<keyword evidence="1" id="KW-1133">Transmembrane helix</keyword>
<evidence type="ECO:0008006" key="4">
    <source>
        <dbReference type="Google" id="ProtNLM"/>
    </source>
</evidence>
<dbReference type="EMBL" id="CP041150">
    <property type="protein sequence ID" value="QDF71858.1"/>
    <property type="molecule type" value="Genomic_DNA"/>
</dbReference>
<dbReference type="Proteomes" id="UP000317728">
    <property type="component" value="Chromosome"/>
</dbReference>
<proteinExistence type="predicted"/>
<organism evidence="2 3">
    <name type="scientific">Mycobacteroides chelonae</name>
    <name type="common">Mycobacterium chelonae</name>
    <dbReference type="NCBI Taxonomy" id="1774"/>
    <lineage>
        <taxon>Bacteria</taxon>
        <taxon>Bacillati</taxon>
        <taxon>Actinomycetota</taxon>
        <taxon>Actinomycetes</taxon>
        <taxon>Mycobacteriales</taxon>
        <taxon>Mycobacteriaceae</taxon>
        <taxon>Mycobacteroides</taxon>
    </lineage>
</organism>
<dbReference type="RefSeq" id="WP_075908188.1">
    <property type="nucleotide sequence ID" value="NZ_CP041150.1"/>
</dbReference>
<reference evidence="2 3" key="1">
    <citation type="submission" date="2019-06" db="EMBL/GenBank/DDBJ databases">
        <title>Whole geneome sequnce of Mycobacteroides chelonae M77 isolated from bovine milk from Meghalaya, India.</title>
        <authorList>
            <person name="Vise E."/>
            <person name="Das S."/>
            <person name="Garg A."/>
            <person name="Ghatak S."/>
            <person name="Shakuntala I."/>
            <person name="Milton A.A.P."/>
            <person name="Karam A."/>
            <person name="Sanjukta R."/>
            <person name="Puro K."/>
            <person name="Sen A."/>
        </authorList>
    </citation>
    <scope>NUCLEOTIDE SEQUENCE [LARGE SCALE GENOMIC DNA]</scope>
    <source>
        <strain evidence="2 3">M77</strain>
    </source>
</reference>
<accession>A0AB73U5B7</accession>
<gene>
    <name evidence="2" type="ORF">FJK96_17990</name>
</gene>
<evidence type="ECO:0000256" key="1">
    <source>
        <dbReference type="SAM" id="Phobius"/>
    </source>
</evidence>